<gene>
    <name evidence="6" type="ORF">KSX_22870</name>
</gene>
<sequence length="342" mass="37373">MKLQSSLLDATVHISEPERVLVLNSAPDPCVRHLMERRSSSSIASGKVILAEDSVASANTLLHIAPERVQHVAFHDYTLHYVEGEFDVALMNLLYQPSNAWMTYGVDLAAGALREGGVLYVAGAKERGILTIGKYIQTTLGNCETLEISKGQRVLSAVKSRDLEPRTKFEPLKSFAENKLDAGTRLLLGALEVRSTDKALDLGCGAGFIGLHIARLAYEGHVTMLDVSLAAVAASQQASAEQGFTNVRVLPSDGARAILSERFDLVVTNPPFHQGGVQTTEVAERFIHEAAHILQPKGRFYLVANRFLKYEPVLRACFQRVEEVAGDSKFKVLRATHPSRNA</sequence>
<evidence type="ECO:0000313" key="7">
    <source>
        <dbReference type="Proteomes" id="UP000612362"/>
    </source>
</evidence>
<dbReference type="InterPro" id="IPR029063">
    <property type="entry name" value="SAM-dependent_MTases_sf"/>
</dbReference>
<reference evidence="6" key="1">
    <citation type="submission" date="2020-10" db="EMBL/GenBank/DDBJ databases">
        <title>Taxonomic study of unclassified bacteria belonging to the class Ktedonobacteria.</title>
        <authorList>
            <person name="Yabe S."/>
            <person name="Wang C.M."/>
            <person name="Zheng Y."/>
            <person name="Sakai Y."/>
            <person name="Cavaletti L."/>
            <person name="Monciardini P."/>
            <person name="Donadio S."/>
        </authorList>
    </citation>
    <scope>NUCLEOTIDE SEQUENCE</scope>
    <source>
        <strain evidence="6">SOSP1-1</strain>
    </source>
</reference>
<dbReference type="GO" id="GO:0032259">
    <property type="term" value="P:methylation"/>
    <property type="evidence" value="ECO:0007669"/>
    <property type="project" value="UniProtKB-KW"/>
</dbReference>
<dbReference type="InterPro" id="IPR046977">
    <property type="entry name" value="RsmC/RlmG"/>
</dbReference>
<organism evidence="6 7">
    <name type="scientific">Ktedonospora formicarum</name>
    <dbReference type="NCBI Taxonomy" id="2778364"/>
    <lineage>
        <taxon>Bacteria</taxon>
        <taxon>Bacillati</taxon>
        <taxon>Chloroflexota</taxon>
        <taxon>Ktedonobacteria</taxon>
        <taxon>Ktedonobacterales</taxon>
        <taxon>Ktedonobacteraceae</taxon>
        <taxon>Ktedonospora</taxon>
    </lineage>
</organism>
<dbReference type="PANTHER" id="PTHR47816">
    <property type="entry name" value="RIBOSOMAL RNA SMALL SUBUNIT METHYLTRANSFERASE C"/>
    <property type="match status" value="1"/>
</dbReference>
<evidence type="ECO:0000256" key="1">
    <source>
        <dbReference type="ARBA" id="ARBA00022490"/>
    </source>
</evidence>
<name>A0A8J3I3E2_9CHLR</name>
<dbReference type="InterPro" id="IPR007848">
    <property type="entry name" value="Small_mtfrase_dom"/>
</dbReference>
<keyword evidence="2" id="KW-0698">rRNA processing</keyword>
<evidence type="ECO:0000256" key="4">
    <source>
        <dbReference type="ARBA" id="ARBA00022679"/>
    </source>
</evidence>
<dbReference type="GO" id="GO:0008757">
    <property type="term" value="F:S-adenosylmethionine-dependent methyltransferase activity"/>
    <property type="evidence" value="ECO:0007669"/>
    <property type="project" value="InterPro"/>
</dbReference>
<protein>
    <recommendedName>
        <fullName evidence="5">Methyltransferase small domain-containing protein</fullName>
    </recommendedName>
</protein>
<dbReference type="AlphaFoldDB" id="A0A8J3I3E2"/>
<keyword evidence="3" id="KW-0489">Methyltransferase</keyword>
<feature type="domain" description="Methyltransferase small" evidence="5">
    <location>
        <begin position="175"/>
        <end position="334"/>
    </location>
</feature>
<dbReference type="GO" id="GO:0003676">
    <property type="term" value="F:nucleic acid binding"/>
    <property type="evidence" value="ECO:0007669"/>
    <property type="project" value="InterPro"/>
</dbReference>
<dbReference type="Pfam" id="PF05175">
    <property type="entry name" value="MTS"/>
    <property type="match status" value="1"/>
</dbReference>
<dbReference type="RefSeq" id="WP_220193544.1">
    <property type="nucleotide sequence ID" value="NZ_BNJF01000001.1"/>
</dbReference>
<keyword evidence="7" id="KW-1185">Reference proteome</keyword>
<evidence type="ECO:0000256" key="3">
    <source>
        <dbReference type="ARBA" id="ARBA00022603"/>
    </source>
</evidence>
<dbReference type="GO" id="GO:0006364">
    <property type="term" value="P:rRNA processing"/>
    <property type="evidence" value="ECO:0007669"/>
    <property type="project" value="UniProtKB-KW"/>
</dbReference>
<comment type="caution">
    <text evidence="6">The sequence shown here is derived from an EMBL/GenBank/DDBJ whole genome shotgun (WGS) entry which is preliminary data.</text>
</comment>
<evidence type="ECO:0000313" key="6">
    <source>
        <dbReference type="EMBL" id="GHO44124.1"/>
    </source>
</evidence>
<dbReference type="Gene3D" id="3.40.50.150">
    <property type="entry name" value="Vaccinia Virus protein VP39"/>
    <property type="match status" value="2"/>
</dbReference>
<dbReference type="CDD" id="cd02440">
    <property type="entry name" value="AdoMet_MTases"/>
    <property type="match status" value="1"/>
</dbReference>
<proteinExistence type="predicted"/>
<dbReference type="EMBL" id="BNJF01000001">
    <property type="protein sequence ID" value="GHO44124.1"/>
    <property type="molecule type" value="Genomic_DNA"/>
</dbReference>
<keyword evidence="4" id="KW-0808">Transferase</keyword>
<accession>A0A8J3I3E2</accession>
<dbReference type="SUPFAM" id="SSF53335">
    <property type="entry name" value="S-adenosyl-L-methionine-dependent methyltransferases"/>
    <property type="match status" value="1"/>
</dbReference>
<dbReference type="Proteomes" id="UP000612362">
    <property type="component" value="Unassembled WGS sequence"/>
</dbReference>
<evidence type="ECO:0000256" key="2">
    <source>
        <dbReference type="ARBA" id="ARBA00022552"/>
    </source>
</evidence>
<dbReference type="GO" id="GO:0008170">
    <property type="term" value="F:N-methyltransferase activity"/>
    <property type="evidence" value="ECO:0007669"/>
    <property type="project" value="UniProtKB-ARBA"/>
</dbReference>
<keyword evidence="1" id="KW-0963">Cytoplasm</keyword>
<evidence type="ECO:0000259" key="5">
    <source>
        <dbReference type="Pfam" id="PF05175"/>
    </source>
</evidence>
<dbReference type="PANTHER" id="PTHR47816:SF4">
    <property type="entry name" value="RIBOSOMAL RNA SMALL SUBUNIT METHYLTRANSFERASE C"/>
    <property type="match status" value="1"/>
</dbReference>
<dbReference type="InterPro" id="IPR002052">
    <property type="entry name" value="DNA_methylase_N6_adenine_CS"/>
</dbReference>
<dbReference type="PROSITE" id="PS00092">
    <property type="entry name" value="N6_MTASE"/>
    <property type="match status" value="1"/>
</dbReference>